<dbReference type="AlphaFoldDB" id="U6KJR7"/>
<dbReference type="RefSeq" id="XP_037878790.1">
    <property type="nucleotide sequence ID" value="XM_038022936.1"/>
</dbReference>
<accession>U6KJR7</accession>
<feature type="region of interest" description="Disordered" evidence="1">
    <location>
        <begin position="147"/>
        <end position="201"/>
    </location>
</feature>
<name>U6KJR7_9EIME</name>
<keyword evidence="2" id="KW-0812">Transmembrane</keyword>
<keyword evidence="2" id="KW-1133">Transmembrane helix</keyword>
<reference evidence="3" key="2">
    <citation type="submission" date="2013-10" db="EMBL/GenBank/DDBJ databases">
        <authorList>
            <person name="Aslett M."/>
        </authorList>
    </citation>
    <scope>NUCLEOTIDE SEQUENCE [LARGE SCALE GENOMIC DNA]</scope>
    <source>
        <strain evidence="3">Houghton</strain>
    </source>
</reference>
<keyword evidence="2" id="KW-0472">Membrane</keyword>
<protein>
    <recommendedName>
        <fullName evidence="5">Transmembrane protein</fullName>
    </recommendedName>
</protein>
<feature type="transmembrane region" description="Helical" evidence="2">
    <location>
        <begin position="99"/>
        <end position="119"/>
    </location>
</feature>
<sequence>MAEAVKECYNPQPDWPVHQATNGSFWRRLDCIPQDHKMIPAAAFAAAAAYLTISLAEGARAADLLGQKVSYIPPVEHRAGNEEIRQKIPLTPLKASNQIRPVLGAALLVALSVGLYLLLRSAHGLAFFKKGAEKDKELDEAEWDMVEDVQTGGGRSKDEGGKGSGAGRRGPRTDAEGSLAGTTRRPSIKYPPADDPVTLGPEKVDSRIRKMEQVLQWIHEGDDDSGHGLDSTGEALPHRLRQAYGLRQKNKNADFEPSVPADRISKFRELVERIEEMLDQYYGDSG</sequence>
<dbReference type="GeneID" id="60403841"/>
<evidence type="ECO:0008006" key="5">
    <source>
        <dbReference type="Google" id="ProtNLM"/>
    </source>
</evidence>
<reference evidence="3" key="1">
    <citation type="submission" date="2013-10" db="EMBL/GenBank/DDBJ databases">
        <title>Genomic analysis of the causative agents of coccidiosis in chickens.</title>
        <authorList>
            <person name="Reid A.J."/>
            <person name="Blake D."/>
            <person name="Billington K."/>
            <person name="Browne H."/>
            <person name="Dunn M."/>
            <person name="Hung S."/>
            <person name="Kawahara F."/>
            <person name="Miranda-Saavedra D."/>
            <person name="Mourier T."/>
            <person name="Nagra H."/>
            <person name="Otto T.D."/>
            <person name="Rawlings N."/>
            <person name="Sanchez A."/>
            <person name="Sanders M."/>
            <person name="Subramaniam C."/>
            <person name="Tay Y."/>
            <person name="Dear P."/>
            <person name="Doerig C."/>
            <person name="Gruber A."/>
            <person name="Parkinson J."/>
            <person name="Shirley M."/>
            <person name="Wan K.L."/>
            <person name="Berriman M."/>
            <person name="Tomley F."/>
            <person name="Pain A."/>
        </authorList>
    </citation>
    <scope>NUCLEOTIDE SEQUENCE [LARGE SCALE GENOMIC DNA]</scope>
    <source>
        <strain evidence="3">Houghton</strain>
    </source>
</reference>
<evidence type="ECO:0000313" key="4">
    <source>
        <dbReference type="Proteomes" id="UP000030744"/>
    </source>
</evidence>
<evidence type="ECO:0000256" key="2">
    <source>
        <dbReference type="SAM" id="Phobius"/>
    </source>
</evidence>
<evidence type="ECO:0000313" key="3">
    <source>
        <dbReference type="EMBL" id="CDJ36502.1"/>
    </source>
</evidence>
<proteinExistence type="predicted"/>
<organism evidence="3 4">
    <name type="scientific">Eimeria mitis</name>
    <dbReference type="NCBI Taxonomy" id="44415"/>
    <lineage>
        <taxon>Eukaryota</taxon>
        <taxon>Sar</taxon>
        <taxon>Alveolata</taxon>
        <taxon>Apicomplexa</taxon>
        <taxon>Conoidasida</taxon>
        <taxon>Coccidia</taxon>
        <taxon>Eucoccidiorida</taxon>
        <taxon>Eimeriorina</taxon>
        <taxon>Eimeriidae</taxon>
        <taxon>Eimeria</taxon>
    </lineage>
</organism>
<dbReference type="Proteomes" id="UP000030744">
    <property type="component" value="Unassembled WGS sequence"/>
</dbReference>
<keyword evidence="4" id="KW-1185">Reference proteome</keyword>
<evidence type="ECO:0000256" key="1">
    <source>
        <dbReference type="SAM" id="MobiDB-lite"/>
    </source>
</evidence>
<gene>
    <name evidence="3" type="ORF">EMH_0018830</name>
</gene>
<dbReference type="OrthoDB" id="348205at2759"/>
<dbReference type="EMBL" id="HG736114">
    <property type="protein sequence ID" value="CDJ36502.1"/>
    <property type="molecule type" value="Genomic_DNA"/>
</dbReference>
<dbReference type="VEuPathDB" id="ToxoDB:EMH_0018830"/>